<keyword evidence="3 6" id="KW-0012">Acyltransferase</keyword>
<evidence type="ECO:0000256" key="1">
    <source>
        <dbReference type="ARBA" id="ARBA00001938"/>
    </source>
</evidence>
<keyword evidence="2 6" id="KW-0808">Transferase</keyword>
<evidence type="ECO:0000313" key="7">
    <source>
        <dbReference type="Proteomes" id="UP000188929"/>
    </source>
</evidence>
<reference evidence="7" key="1">
    <citation type="submission" date="2016-10" db="EMBL/GenBank/DDBJ databases">
        <title>Frankia sp. NRRL B-16386 Genome sequencing.</title>
        <authorList>
            <person name="Ghodhbane-Gtari F."/>
            <person name="Swanson E."/>
            <person name="Gueddou A."/>
            <person name="Hezbri K."/>
            <person name="Ktari K."/>
            <person name="Nouioui I."/>
            <person name="Morris K."/>
            <person name="Simpson S."/>
            <person name="Abebe-Akele F."/>
            <person name="Thomas K."/>
            <person name="Gtari M."/>
            <person name="Tisa L.S."/>
        </authorList>
    </citation>
    <scope>NUCLEOTIDE SEQUENCE [LARGE SCALE GENOMIC DNA]</scope>
    <source>
        <strain evidence="7">NRRL B-16386</strain>
    </source>
</reference>
<comment type="cofactor">
    <cofactor evidence="1">
        <name>(R)-lipoate</name>
        <dbReference type="ChEBI" id="CHEBI:83088"/>
    </cofactor>
</comment>
<name>A0A1V2I2F5_9ACTN</name>
<dbReference type="Proteomes" id="UP000188929">
    <property type="component" value="Unassembled WGS sequence"/>
</dbReference>
<dbReference type="RefSeq" id="WP_076822166.1">
    <property type="nucleotide sequence ID" value="NZ_MOMC01000100.1"/>
</dbReference>
<accession>A0A1V2I2F5</accession>
<dbReference type="InterPro" id="IPR050743">
    <property type="entry name" value="2-oxoacid_DH_E2_comp"/>
</dbReference>
<gene>
    <name evidence="6" type="ORF">BL253_34845</name>
</gene>
<dbReference type="AlphaFoldDB" id="A0A1V2I2F5"/>
<dbReference type="Gene3D" id="3.30.559.10">
    <property type="entry name" value="Chloramphenicol acetyltransferase-like domain"/>
    <property type="match status" value="1"/>
</dbReference>
<feature type="domain" description="2-oxoacid dehydrogenase acyltransferase catalytic" evidence="5">
    <location>
        <begin position="172"/>
        <end position="250"/>
    </location>
</feature>
<protein>
    <submittedName>
        <fullName evidence="6">Acyltransferase</fullName>
    </submittedName>
</protein>
<keyword evidence="7" id="KW-1185">Reference proteome</keyword>
<dbReference type="GO" id="GO:0005737">
    <property type="term" value="C:cytoplasm"/>
    <property type="evidence" value="ECO:0007669"/>
    <property type="project" value="TreeGrafter"/>
</dbReference>
<dbReference type="InterPro" id="IPR023213">
    <property type="entry name" value="CAT-like_dom_sf"/>
</dbReference>
<sequence length="298" mass="32201">MTIQPVPRQRRHTLYFLREIRAFSPVHLDTEVDMTQVMAHRGAAALDARRYSVVTYVLHAAARVLERHPQANSAIRGTVWPKVIQHSSVNGKLTLDKTIGGQRVVVAPVLRDLQKASLDDIQRLVDRFRDGDPERMPELAGVRALHRKRWPFAPRAFRKVARPLPKRAAVFGTFAVTSLGHRPVDGFHSVGGTTVTLGLGRVLDRAVVRGGAVAVAPVMRLSLTFDHRVIDGAEAADLLGELKDDLERLALVPASNGHAGAAACADPATATATAGAPGNERGHAAAGAPRTGRREDRA</sequence>
<dbReference type="GO" id="GO:0031405">
    <property type="term" value="F:lipoic acid binding"/>
    <property type="evidence" value="ECO:0007669"/>
    <property type="project" value="TreeGrafter"/>
</dbReference>
<dbReference type="STRING" id="1834516.BL253_34845"/>
<dbReference type="PANTHER" id="PTHR43178:SF5">
    <property type="entry name" value="LIPOAMIDE ACYLTRANSFERASE COMPONENT OF BRANCHED-CHAIN ALPHA-KETO ACID DEHYDROGENASE COMPLEX, MITOCHONDRIAL"/>
    <property type="match status" value="1"/>
</dbReference>
<organism evidence="6 7">
    <name type="scientific">Pseudofrankia asymbiotica</name>
    <dbReference type="NCBI Taxonomy" id="1834516"/>
    <lineage>
        <taxon>Bacteria</taxon>
        <taxon>Bacillati</taxon>
        <taxon>Actinomycetota</taxon>
        <taxon>Actinomycetes</taxon>
        <taxon>Frankiales</taxon>
        <taxon>Frankiaceae</taxon>
        <taxon>Pseudofrankia</taxon>
    </lineage>
</organism>
<evidence type="ECO:0000313" key="6">
    <source>
        <dbReference type="EMBL" id="ONH22723.1"/>
    </source>
</evidence>
<dbReference type="GO" id="GO:0016407">
    <property type="term" value="F:acetyltransferase activity"/>
    <property type="evidence" value="ECO:0007669"/>
    <property type="project" value="TreeGrafter"/>
</dbReference>
<dbReference type="SUPFAM" id="SSF52777">
    <property type="entry name" value="CoA-dependent acyltransferases"/>
    <property type="match status" value="1"/>
</dbReference>
<evidence type="ECO:0000256" key="4">
    <source>
        <dbReference type="SAM" id="MobiDB-lite"/>
    </source>
</evidence>
<evidence type="ECO:0000256" key="3">
    <source>
        <dbReference type="ARBA" id="ARBA00023315"/>
    </source>
</evidence>
<evidence type="ECO:0000259" key="5">
    <source>
        <dbReference type="Pfam" id="PF00198"/>
    </source>
</evidence>
<feature type="domain" description="2-oxoacid dehydrogenase acyltransferase catalytic" evidence="5">
    <location>
        <begin position="23"/>
        <end position="127"/>
    </location>
</feature>
<evidence type="ECO:0000256" key="2">
    <source>
        <dbReference type="ARBA" id="ARBA00022679"/>
    </source>
</evidence>
<comment type="caution">
    <text evidence="6">The sequence shown here is derived from an EMBL/GenBank/DDBJ whole genome shotgun (WGS) entry which is preliminary data.</text>
</comment>
<dbReference type="OrthoDB" id="9805770at2"/>
<dbReference type="Pfam" id="PF00198">
    <property type="entry name" value="2-oxoacid_dh"/>
    <property type="match status" value="2"/>
</dbReference>
<dbReference type="PANTHER" id="PTHR43178">
    <property type="entry name" value="DIHYDROLIPOAMIDE ACETYLTRANSFERASE COMPONENT OF PYRUVATE DEHYDROGENASE COMPLEX"/>
    <property type="match status" value="1"/>
</dbReference>
<dbReference type="EMBL" id="MOMC01000100">
    <property type="protein sequence ID" value="ONH22723.1"/>
    <property type="molecule type" value="Genomic_DNA"/>
</dbReference>
<feature type="region of interest" description="Disordered" evidence="4">
    <location>
        <begin position="270"/>
        <end position="298"/>
    </location>
</feature>
<dbReference type="InterPro" id="IPR001078">
    <property type="entry name" value="2-oxoacid_DH_actylTfrase"/>
</dbReference>
<proteinExistence type="predicted"/>